<comment type="caution">
    <text evidence="1">The sequence shown here is derived from an EMBL/GenBank/DDBJ whole genome shotgun (WGS) entry which is preliminary data.</text>
</comment>
<dbReference type="RefSeq" id="WP_054552768.1">
    <property type="nucleotide sequence ID" value="NZ_LJTC01000005.1"/>
</dbReference>
<dbReference type="Proteomes" id="UP000050378">
    <property type="component" value="Unassembled WGS sequence"/>
</dbReference>
<dbReference type="PATRIC" id="fig|570156.3.peg.2954"/>
<dbReference type="STRING" id="570156.AOG27_09425"/>
<gene>
    <name evidence="1" type="ORF">AOG27_09425</name>
</gene>
<name>A0A0P7EL21_9GAMM</name>
<dbReference type="EMBL" id="LJTC01000005">
    <property type="protein sequence ID" value="KPM83853.1"/>
    <property type="molecule type" value="Genomic_DNA"/>
</dbReference>
<dbReference type="OrthoDB" id="6296001at2"/>
<proteinExistence type="predicted"/>
<sequence>MNKVYKFYPEYEDEFITPVDTSETSFLFSTALSVQNPLPCGKVLQVEFQGRRGFSQNSFYWLHPQCLVCDLVAYNKLNDLLSGCGFWSELMLDGEALYLFSVTKEINVLNEDDSDFVELNGFKLDIKRYSFKYFNESEDPIFLITNMKGHYPLMSGYLVKKIKEFEISGLKFKLL</sequence>
<dbReference type="AlphaFoldDB" id="A0A0P7EL21"/>
<evidence type="ECO:0000313" key="1">
    <source>
        <dbReference type="EMBL" id="KPM83853.1"/>
    </source>
</evidence>
<evidence type="ECO:0000313" key="2">
    <source>
        <dbReference type="Proteomes" id="UP000050378"/>
    </source>
</evidence>
<organism evidence="1 2">
    <name type="scientific">Pseudoalteromonas lipolytica</name>
    <dbReference type="NCBI Taxonomy" id="570156"/>
    <lineage>
        <taxon>Bacteria</taxon>
        <taxon>Pseudomonadati</taxon>
        <taxon>Pseudomonadota</taxon>
        <taxon>Gammaproteobacteria</taxon>
        <taxon>Alteromonadales</taxon>
        <taxon>Pseudoalteromonadaceae</taxon>
        <taxon>Pseudoalteromonas</taxon>
    </lineage>
</organism>
<accession>A0A0P7EL21</accession>
<reference evidence="1 2" key="1">
    <citation type="submission" date="2015-09" db="EMBL/GenBank/DDBJ databases">
        <title>Draft Genome Sequence of Pseudoalteromonas lipolytica UCD-48B.</title>
        <authorList>
            <person name="Krusor M."/>
            <person name="Coil D.A."/>
            <person name="Lang J.M."/>
            <person name="Eisen J.A."/>
            <person name="Alexiev A."/>
        </authorList>
    </citation>
    <scope>NUCLEOTIDE SEQUENCE [LARGE SCALE GENOMIC DNA]</scope>
    <source>
        <strain evidence="1 2">UCD-48B</strain>
    </source>
</reference>
<protein>
    <submittedName>
        <fullName evidence="1">Uncharacterized protein</fullName>
    </submittedName>
</protein>